<dbReference type="AlphaFoldDB" id="A0A370G5Q8"/>
<reference evidence="1 2" key="1">
    <citation type="submission" date="2018-07" db="EMBL/GenBank/DDBJ databases">
        <title>Genomic Encyclopedia of Type Strains, Phase IV (KMG-IV): sequencing the most valuable type-strain genomes for metagenomic binning, comparative biology and taxonomic classification.</title>
        <authorList>
            <person name="Goeker M."/>
        </authorList>
    </citation>
    <scope>NUCLEOTIDE SEQUENCE [LARGE SCALE GENOMIC DNA]</scope>
    <source>
        <strain evidence="1 2">DSM 25281</strain>
    </source>
</reference>
<gene>
    <name evidence="1" type="ORF">DFR59_1151</name>
</gene>
<sequence>MEIMADANAQRALCAKNVCLCAALHVLCAKNHPLCAGPSSLCAKTELLLKLV</sequence>
<accession>A0A370G5Q8</accession>
<name>A0A370G5Q8_9BACI</name>
<evidence type="ECO:0000313" key="2">
    <source>
        <dbReference type="Proteomes" id="UP000255326"/>
    </source>
</evidence>
<keyword evidence="2" id="KW-1185">Reference proteome</keyword>
<protein>
    <submittedName>
        <fullName evidence="1">Uncharacterized protein</fullName>
    </submittedName>
</protein>
<organism evidence="1 2">
    <name type="scientific">Falsibacillus pallidus</name>
    <dbReference type="NCBI Taxonomy" id="493781"/>
    <lineage>
        <taxon>Bacteria</taxon>
        <taxon>Bacillati</taxon>
        <taxon>Bacillota</taxon>
        <taxon>Bacilli</taxon>
        <taxon>Bacillales</taxon>
        <taxon>Bacillaceae</taxon>
        <taxon>Falsibacillus</taxon>
    </lineage>
</organism>
<proteinExistence type="predicted"/>
<dbReference type="Proteomes" id="UP000255326">
    <property type="component" value="Unassembled WGS sequence"/>
</dbReference>
<dbReference type="EMBL" id="QQAY01000015">
    <property type="protein sequence ID" value="RDI39095.1"/>
    <property type="molecule type" value="Genomic_DNA"/>
</dbReference>
<evidence type="ECO:0000313" key="1">
    <source>
        <dbReference type="EMBL" id="RDI39095.1"/>
    </source>
</evidence>
<comment type="caution">
    <text evidence="1">The sequence shown here is derived from an EMBL/GenBank/DDBJ whole genome shotgun (WGS) entry which is preliminary data.</text>
</comment>